<dbReference type="EMBL" id="SPHZ02000004">
    <property type="protein sequence ID" value="KAF0922465.1"/>
    <property type="molecule type" value="Genomic_DNA"/>
</dbReference>
<feature type="compositionally biased region" description="Polar residues" evidence="1">
    <location>
        <begin position="70"/>
        <end position="80"/>
    </location>
</feature>
<proteinExistence type="predicted"/>
<name>A0A6G1EBH6_9ORYZ</name>
<gene>
    <name evidence="2" type="ORF">E2562_036580</name>
</gene>
<feature type="region of interest" description="Disordered" evidence="1">
    <location>
        <begin position="69"/>
        <end position="109"/>
    </location>
</feature>
<evidence type="ECO:0000256" key="1">
    <source>
        <dbReference type="SAM" id="MobiDB-lite"/>
    </source>
</evidence>
<organism evidence="2 3">
    <name type="scientific">Oryza meyeriana var. granulata</name>
    <dbReference type="NCBI Taxonomy" id="110450"/>
    <lineage>
        <taxon>Eukaryota</taxon>
        <taxon>Viridiplantae</taxon>
        <taxon>Streptophyta</taxon>
        <taxon>Embryophyta</taxon>
        <taxon>Tracheophyta</taxon>
        <taxon>Spermatophyta</taxon>
        <taxon>Magnoliopsida</taxon>
        <taxon>Liliopsida</taxon>
        <taxon>Poales</taxon>
        <taxon>Poaceae</taxon>
        <taxon>BOP clade</taxon>
        <taxon>Oryzoideae</taxon>
        <taxon>Oryzeae</taxon>
        <taxon>Oryzinae</taxon>
        <taxon>Oryza</taxon>
        <taxon>Oryza meyeriana</taxon>
    </lineage>
</organism>
<sequence length="109" mass="12388">MYAEEKRQLLVELCNLASQEKVHDRSCHPSTAIHLLFPAWVMVLQPPLGQQQEVVSSLDTKLSDIRWWHGQQQQPRTMSSAARRRGEAEETPVEMPWGEPLIASPPPPP</sequence>
<comment type="caution">
    <text evidence="2">The sequence shown here is derived from an EMBL/GenBank/DDBJ whole genome shotgun (WGS) entry which is preliminary data.</text>
</comment>
<evidence type="ECO:0000313" key="3">
    <source>
        <dbReference type="Proteomes" id="UP000479710"/>
    </source>
</evidence>
<reference evidence="2 3" key="1">
    <citation type="submission" date="2019-11" db="EMBL/GenBank/DDBJ databases">
        <title>Whole genome sequence of Oryza granulata.</title>
        <authorList>
            <person name="Li W."/>
        </authorList>
    </citation>
    <scope>NUCLEOTIDE SEQUENCE [LARGE SCALE GENOMIC DNA]</scope>
    <source>
        <strain evidence="3">cv. Menghai</strain>
        <tissue evidence="2">Leaf</tissue>
    </source>
</reference>
<accession>A0A6G1EBH6</accession>
<dbReference type="AlphaFoldDB" id="A0A6G1EBH6"/>
<dbReference type="Proteomes" id="UP000479710">
    <property type="component" value="Unassembled WGS sequence"/>
</dbReference>
<evidence type="ECO:0000313" key="2">
    <source>
        <dbReference type="EMBL" id="KAF0922465.1"/>
    </source>
</evidence>
<keyword evidence="3" id="KW-1185">Reference proteome</keyword>
<protein>
    <submittedName>
        <fullName evidence="2">Uncharacterized protein</fullName>
    </submittedName>
</protein>